<dbReference type="Pfam" id="PF04179">
    <property type="entry name" value="Init_tRNA_PT"/>
    <property type="match status" value="1"/>
</dbReference>
<keyword evidence="6" id="KW-1185">Reference proteome</keyword>
<dbReference type="Gene3D" id="3.30.360.10">
    <property type="entry name" value="Dihydrodipicolinate Reductase, domain 2"/>
    <property type="match status" value="1"/>
</dbReference>
<dbReference type="InterPro" id="IPR007306">
    <property type="entry name" value="Rit1"/>
</dbReference>
<dbReference type="AlphaFoldDB" id="A0A168FVS5"/>
<dbReference type="GO" id="GO:0000166">
    <property type="term" value="F:nucleotide binding"/>
    <property type="evidence" value="ECO:0007669"/>
    <property type="project" value="InterPro"/>
</dbReference>
<dbReference type="FunFam" id="3.30.360.10:FF:000030">
    <property type="entry name" value="NAD binding Rossmann fold oxidoreductase"/>
    <property type="match status" value="1"/>
</dbReference>
<reference evidence="5 6" key="1">
    <citation type="journal article" date="2016" name="Genome Biol. Evol.">
        <title>Divergent and convergent evolution of fungal pathogenicity.</title>
        <authorList>
            <person name="Shang Y."/>
            <person name="Xiao G."/>
            <person name="Zheng P."/>
            <person name="Cen K."/>
            <person name="Zhan S."/>
            <person name="Wang C."/>
        </authorList>
    </citation>
    <scope>NUCLEOTIDE SEQUENCE [LARGE SCALE GENOMIC DNA]</scope>
    <source>
        <strain evidence="5 6">RCEF 1005</strain>
    </source>
</reference>
<accession>A0A168FVS5</accession>
<dbReference type="InterPro" id="IPR033421">
    <property type="entry name" value="Rit1_DUSP-like"/>
</dbReference>
<dbReference type="Gene3D" id="3.40.50.720">
    <property type="entry name" value="NAD(P)-binding Rossmann-like Domain"/>
    <property type="match status" value="1"/>
</dbReference>
<dbReference type="Pfam" id="PF01408">
    <property type="entry name" value="GFO_IDH_MocA"/>
    <property type="match status" value="1"/>
</dbReference>
<dbReference type="EMBL" id="AZHF01000005">
    <property type="protein sequence ID" value="OAA75683.1"/>
    <property type="molecule type" value="Genomic_DNA"/>
</dbReference>
<dbReference type="InterPro" id="IPR036291">
    <property type="entry name" value="NAD(P)-bd_dom_sf"/>
</dbReference>
<dbReference type="PANTHER" id="PTHR31811:SF0">
    <property type="entry name" value="TRNA A64-2'-O-RIBOSYLPHOSPHATE TRANSFERASE"/>
    <property type="match status" value="1"/>
</dbReference>
<gene>
    <name evidence="5" type="ORF">LEL_07671</name>
</gene>
<feature type="domain" description="Rit1 N-terminal" evidence="4">
    <location>
        <begin position="466"/>
        <end position="744"/>
    </location>
</feature>
<sequence length="923" mass="100722">MAAPINVLMIGTGEYTTGFVGTGGSASDKKVGVVGLTLFDLRRRGKVEKLGMVGVNGTKFPAIREHLEKNITQVYNGLDTSFDSFPANDQKDPDAYKAAIDGLKAGDAITIFTPDPTHFPIALYAIERGIHVLITKPAVKLLEHHQELIQRAEEKGVYVFIEHHKRFDPAYSDARFKAKTLGDFNYWYSYMSQPKYQLDTFKSWAGRESDISYYLNSHHIDICDSMVQDRYVPVKVSASSSKGVAVARGCVDETEDTISVLVTWAKKDDPSKRAVGVYTSSWTAPERAGVHTNQYFHYLAADGEIRVDQAHRGYDVADDKAGQLQWFNPFYMRYAPDEDGNFNGQTGYGYISIEKFVDGCRAVNEGRLKPADLDAKGLPTLRNTVATTAILHAGRKSIDEGREIGIVVENVAPLLRPIFPSSMASQDSEPEAAEAAAGARTAGIHHSDILFSSDQQMSMSALMSGLKRTTLTIHNRLRSIQSDAAFVARAASALGGPGDATDGRPSASDDEASTRPLIANERCGSWYVPPEKKGGSAYFKSTDGHERAWKFSTRRLNLHIVELAEKHDGVIIVDSTRRGKRMPDALSTTIPVWCAVLNRVLLPRHALSQKLFLPPSLPPTTHAQITALLPGFVASLEALGLTLPRGLSKPLRPLWITQDSVLPEDDGDLNSRRTIFDDYRPMICCTASRRVAGSEMEEGGYIQGAGDDTENWAHGLTPTVFWENADLLLEAAEAELPALIKRLAEEEQAKQARSGSEAHVRLAPGIYVCPISAAAIPGGDDTGECHIQLLPSASPKESWVQGPRLLQVGLGNSKAGSRNLRLALPDICAFARKYMSGPADTDREKKIVVSCDSGKDFSVGAALALSCFLFDDAGTLRDDGAQVHFTKTLVKSRLGGFMTAFPAGNPSRATLQSVNSFLMDWRN</sequence>
<dbReference type="STRING" id="1081108.A0A168FVS5"/>
<evidence type="ECO:0000259" key="4">
    <source>
        <dbReference type="Pfam" id="PF17184"/>
    </source>
</evidence>
<dbReference type="GO" id="GO:0043399">
    <property type="term" value="F:tRNA adenosine(64)-2'-O-ribosylphosphate transferase activity"/>
    <property type="evidence" value="ECO:0007669"/>
    <property type="project" value="InterPro"/>
</dbReference>
<evidence type="ECO:0000256" key="1">
    <source>
        <dbReference type="SAM" id="MobiDB-lite"/>
    </source>
</evidence>
<evidence type="ECO:0000313" key="6">
    <source>
        <dbReference type="Proteomes" id="UP000076881"/>
    </source>
</evidence>
<dbReference type="InterPro" id="IPR000683">
    <property type="entry name" value="Gfo/Idh/MocA-like_OxRdtase_N"/>
</dbReference>
<evidence type="ECO:0000259" key="2">
    <source>
        <dbReference type="Pfam" id="PF01408"/>
    </source>
</evidence>
<protein>
    <submittedName>
        <fullName evidence="5">Initiator tRNA phosphoribosyl transferase</fullName>
    </submittedName>
</protein>
<dbReference type="SUPFAM" id="SSF51735">
    <property type="entry name" value="NAD(P)-binding Rossmann-fold domains"/>
    <property type="match status" value="1"/>
</dbReference>
<keyword evidence="5" id="KW-0808">Transferase</keyword>
<dbReference type="Pfam" id="PF17184">
    <property type="entry name" value="Rit1_C"/>
    <property type="match status" value="1"/>
</dbReference>
<dbReference type="InterPro" id="IPR033449">
    <property type="entry name" value="Rit1_N"/>
</dbReference>
<comment type="caution">
    <text evidence="5">The sequence shown here is derived from an EMBL/GenBank/DDBJ whole genome shotgun (WGS) entry which is preliminary data.</text>
</comment>
<evidence type="ECO:0000313" key="5">
    <source>
        <dbReference type="EMBL" id="OAA75683.1"/>
    </source>
</evidence>
<organism evidence="5 6">
    <name type="scientific">Akanthomyces lecanii RCEF 1005</name>
    <dbReference type="NCBI Taxonomy" id="1081108"/>
    <lineage>
        <taxon>Eukaryota</taxon>
        <taxon>Fungi</taxon>
        <taxon>Dikarya</taxon>
        <taxon>Ascomycota</taxon>
        <taxon>Pezizomycotina</taxon>
        <taxon>Sordariomycetes</taxon>
        <taxon>Hypocreomycetidae</taxon>
        <taxon>Hypocreales</taxon>
        <taxon>Cordycipitaceae</taxon>
        <taxon>Akanthomyces</taxon>
        <taxon>Cordyceps confragosa</taxon>
    </lineage>
</organism>
<proteinExistence type="predicted"/>
<evidence type="ECO:0000259" key="3">
    <source>
        <dbReference type="Pfam" id="PF04179"/>
    </source>
</evidence>
<dbReference type="GO" id="GO:0019988">
    <property type="term" value="P:charged-tRNA amino acid modification"/>
    <property type="evidence" value="ECO:0007669"/>
    <property type="project" value="InterPro"/>
</dbReference>
<feature type="domain" description="Rit1 DUSP-like" evidence="3">
    <location>
        <begin position="805"/>
        <end position="918"/>
    </location>
</feature>
<feature type="region of interest" description="Disordered" evidence="1">
    <location>
        <begin position="494"/>
        <end position="513"/>
    </location>
</feature>
<dbReference type="OrthoDB" id="2127032at2759"/>
<dbReference type="PANTHER" id="PTHR31811">
    <property type="entry name" value="TRNA A64-2'-O-RIBOSYLPHOSPHATE TRANSFERASE"/>
    <property type="match status" value="1"/>
</dbReference>
<dbReference type="FunFam" id="3.40.50.720:FF:000778">
    <property type="entry name" value="NAD binding Rossmann fold oxidoreductase, putative"/>
    <property type="match status" value="1"/>
</dbReference>
<name>A0A168FVS5_CORDF</name>
<feature type="domain" description="Gfo/Idh/MocA-like oxidoreductase N-terminal" evidence="2">
    <location>
        <begin position="100"/>
        <end position="163"/>
    </location>
</feature>
<dbReference type="GO" id="GO:0005737">
    <property type="term" value="C:cytoplasm"/>
    <property type="evidence" value="ECO:0007669"/>
    <property type="project" value="TreeGrafter"/>
</dbReference>
<dbReference type="Proteomes" id="UP000076881">
    <property type="component" value="Unassembled WGS sequence"/>
</dbReference>